<dbReference type="GO" id="GO:0016491">
    <property type="term" value="F:oxidoreductase activity"/>
    <property type="evidence" value="ECO:0007669"/>
    <property type="project" value="UniProtKB-KW"/>
</dbReference>
<dbReference type="SMR" id="A0A7M7N0L8"/>
<evidence type="ECO:0000313" key="3">
    <source>
        <dbReference type="Proteomes" id="UP000007110"/>
    </source>
</evidence>
<name>A0A7M7N0L8_STRPU</name>
<dbReference type="GeneID" id="764876"/>
<dbReference type="InterPro" id="IPR020904">
    <property type="entry name" value="Sc_DH/Rdtase_CS"/>
</dbReference>
<dbReference type="CTD" id="3290"/>
<dbReference type="OMA" id="FNGDVEH"/>
<protein>
    <submittedName>
        <fullName evidence="2">Uncharacterized protein</fullName>
    </submittedName>
</protein>
<dbReference type="InParanoid" id="A0A7M7N0L8"/>
<proteinExistence type="predicted"/>
<reference evidence="2" key="2">
    <citation type="submission" date="2021-01" db="UniProtKB">
        <authorList>
            <consortium name="EnsemblMetazoa"/>
        </authorList>
    </citation>
    <scope>IDENTIFICATION</scope>
</reference>
<dbReference type="EnsemblMetazoa" id="XM_030973379">
    <property type="protein sequence ID" value="XP_030829239"/>
    <property type="gene ID" value="LOC764876"/>
</dbReference>
<dbReference type="CDD" id="cd05332">
    <property type="entry name" value="11beta-HSD1_like_SDR_c"/>
    <property type="match status" value="1"/>
</dbReference>
<sequence>MSFSKVLLVATIGAVLIAFIFRDKFDPASIKGKRVIVTGASTGIGEQMAYWYCKQGARVVVTARREAVLQQVVEKCKDLGAKEAFYMPLDMGRLNDTEALVKEAEKRFGGLDFLILNHIYSNYNHLWGVDQIDRLQKIIDVNFRAYVALATYATPMLAESKGSIGVVSSVAGLIPAPLYPSYSASKFALHGFFGSLRHDFHFQQMDISITEHIIGPINTTNAVKFSKGIFKPEMFSTTAEDTAYRILEGTAMRERIVFFQDGFSRL</sequence>
<dbReference type="InterPro" id="IPR036291">
    <property type="entry name" value="NAD(P)-bd_dom_sf"/>
</dbReference>
<organism evidence="2 3">
    <name type="scientific">Strongylocentrotus purpuratus</name>
    <name type="common">Purple sea urchin</name>
    <dbReference type="NCBI Taxonomy" id="7668"/>
    <lineage>
        <taxon>Eukaryota</taxon>
        <taxon>Metazoa</taxon>
        <taxon>Echinodermata</taxon>
        <taxon>Eleutherozoa</taxon>
        <taxon>Echinozoa</taxon>
        <taxon>Echinoidea</taxon>
        <taxon>Euechinoidea</taxon>
        <taxon>Echinacea</taxon>
        <taxon>Camarodonta</taxon>
        <taxon>Echinidea</taxon>
        <taxon>Strongylocentrotidae</taxon>
        <taxon>Strongylocentrotus</taxon>
    </lineage>
</organism>
<evidence type="ECO:0000313" key="2">
    <source>
        <dbReference type="EnsemblMetazoa" id="XP_030829239"/>
    </source>
</evidence>
<dbReference type="KEGG" id="spu:764876"/>
<dbReference type="Gene3D" id="3.40.50.720">
    <property type="entry name" value="NAD(P)-binding Rossmann-like Domain"/>
    <property type="match status" value="1"/>
</dbReference>
<dbReference type="PANTHER" id="PTHR44404">
    <property type="entry name" value="HYDROXYSTEROID DEHYDROGENASE 1M"/>
    <property type="match status" value="1"/>
</dbReference>
<dbReference type="PANTHER" id="PTHR44404:SF1">
    <property type="entry name" value="HYDROXYSTEROID 11-BETA-DEHYDROGENASE 1-LIKE PROTEIN"/>
    <property type="match status" value="1"/>
</dbReference>
<dbReference type="PRINTS" id="PR00081">
    <property type="entry name" value="GDHRDH"/>
</dbReference>
<accession>A0A7M7N0L8</accession>
<keyword evidence="3" id="KW-1185">Reference proteome</keyword>
<dbReference type="SUPFAM" id="SSF51735">
    <property type="entry name" value="NAD(P)-binding Rossmann-fold domains"/>
    <property type="match status" value="1"/>
</dbReference>
<dbReference type="FunCoup" id="A0A7M7N0L8">
    <property type="interactions" value="90"/>
</dbReference>
<dbReference type="InterPro" id="IPR002347">
    <property type="entry name" value="SDR_fam"/>
</dbReference>
<dbReference type="AlphaFoldDB" id="A0A7M7N0L8"/>
<dbReference type="RefSeq" id="XP_030829239.1">
    <property type="nucleotide sequence ID" value="XM_030973379.1"/>
</dbReference>
<evidence type="ECO:0000256" key="1">
    <source>
        <dbReference type="ARBA" id="ARBA00023002"/>
    </source>
</evidence>
<dbReference type="OrthoDB" id="1933717at2759"/>
<keyword evidence="1" id="KW-0560">Oxidoreductase</keyword>
<reference evidence="3" key="1">
    <citation type="submission" date="2015-02" db="EMBL/GenBank/DDBJ databases">
        <title>Genome sequencing for Strongylocentrotus purpuratus.</title>
        <authorList>
            <person name="Murali S."/>
            <person name="Liu Y."/>
            <person name="Vee V."/>
            <person name="English A."/>
            <person name="Wang M."/>
            <person name="Skinner E."/>
            <person name="Han Y."/>
            <person name="Muzny D.M."/>
            <person name="Worley K.C."/>
            <person name="Gibbs R.A."/>
        </authorList>
    </citation>
    <scope>NUCLEOTIDE SEQUENCE</scope>
</reference>
<dbReference type="PROSITE" id="PS00061">
    <property type="entry name" value="ADH_SHORT"/>
    <property type="match status" value="1"/>
</dbReference>
<dbReference type="Proteomes" id="UP000007110">
    <property type="component" value="Unassembled WGS sequence"/>
</dbReference>
<dbReference type="Pfam" id="PF00106">
    <property type="entry name" value="adh_short"/>
    <property type="match status" value="1"/>
</dbReference>